<reference evidence="1 2" key="1">
    <citation type="submission" date="2024-09" db="EMBL/GenBank/DDBJ databases">
        <authorList>
            <person name="Sun Q."/>
            <person name="Mori K."/>
        </authorList>
    </citation>
    <scope>NUCLEOTIDE SEQUENCE [LARGE SCALE GENOMIC DNA]</scope>
    <source>
        <strain evidence="1 2">CCM 7609</strain>
    </source>
</reference>
<dbReference type="EMBL" id="JBHMFI010000002">
    <property type="protein sequence ID" value="MFB9074671.1"/>
    <property type="molecule type" value="Genomic_DNA"/>
</dbReference>
<sequence length="119" mass="12798">MALPEPHFTAGCVKAQHPFEGLPGSVVGPVVVRRHDDRRVLPVRQVPEAGKRAGVVMEHDQCVAQQPHLLVRLRDADPGQVQVVVLVSTPGEQVIGADRRRTVPFLPGPCGVPLAGQQN</sequence>
<dbReference type="Proteomes" id="UP001589575">
    <property type="component" value="Unassembled WGS sequence"/>
</dbReference>
<comment type="caution">
    <text evidence="1">The sequence shown here is derived from an EMBL/GenBank/DDBJ whole genome shotgun (WGS) entry which is preliminary data.</text>
</comment>
<evidence type="ECO:0000313" key="1">
    <source>
        <dbReference type="EMBL" id="MFB9074671.1"/>
    </source>
</evidence>
<keyword evidence="2" id="KW-1185">Reference proteome</keyword>
<protein>
    <submittedName>
        <fullName evidence="1">Uncharacterized protein</fullName>
    </submittedName>
</protein>
<proteinExistence type="predicted"/>
<organism evidence="1 2">
    <name type="scientific">Citricoccus parietis</name>
    <dbReference type="NCBI Taxonomy" id="592307"/>
    <lineage>
        <taxon>Bacteria</taxon>
        <taxon>Bacillati</taxon>
        <taxon>Actinomycetota</taxon>
        <taxon>Actinomycetes</taxon>
        <taxon>Micrococcales</taxon>
        <taxon>Micrococcaceae</taxon>
        <taxon>Citricoccus</taxon>
    </lineage>
</organism>
<gene>
    <name evidence="1" type="ORF">ACFFX0_27175</name>
</gene>
<evidence type="ECO:0000313" key="2">
    <source>
        <dbReference type="Proteomes" id="UP001589575"/>
    </source>
</evidence>
<name>A0ABV5G6T8_9MICC</name>
<accession>A0ABV5G6T8</accession>